<reference evidence="14" key="1">
    <citation type="journal article" date="2015" name="Genome Announc.">
        <title>Draft Genome Sequence of Tolypothrix boutellei Strain VB521301.</title>
        <authorList>
            <person name="Chandrababunaidu M.M."/>
            <person name="Singh D."/>
            <person name="Sen D."/>
            <person name="Bhan S."/>
            <person name="Das S."/>
            <person name="Gupta A."/>
            <person name="Adhikary S.P."/>
            <person name="Tripathy S."/>
        </authorList>
    </citation>
    <scope>NUCLEOTIDE SEQUENCE</scope>
    <source>
        <strain evidence="14">VB521301</strain>
    </source>
</reference>
<sequence length="353" mass="39742">MNLNCLGWSDFFASSFEPLRKEGLTVARVAIEHKNTYVLYSDRGELSAEVTGKLRYQATEAKDFPAVGDWVVIRVRDSEKRATIQAILPRKSKFSRKAVGAKTEEQIVATNIDTVFLVSGLDGDFNPRRIERYLMTAWDSGATPVILLNKADLCERVEQCVAEVEAIAFGVPIIVLSAGTSQGLDALKPYLQSGQTVALLGSSGVGKSTISNQLIGTEVQTVRAVRKGDDRGKHTTTHRELILLPTGALIVDTPGMRELQIWSGDEGLQETFADIEMLVQQCRFRNCQHEREPGCAVQQALDGGTLDYRRFLNYQKLQKELNYLARKQDQRLNLLEKERWKKIHKEIRNYKKR</sequence>
<keyword evidence="6 10" id="KW-0378">Hydrolase</keyword>
<keyword evidence="5 10" id="KW-0547">Nucleotide-binding</keyword>
<dbReference type="GO" id="GO:0003924">
    <property type="term" value="F:GTPase activity"/>
    <property type="evidence" value="ECO:0007669"/>
    <property type="project" value="UniProtKB-UniRule"/>
</dbReference>
<evidence type="ECO:0000256" key="2">
    <source>
        <dbReference type="ARBA" id="ARBA00022517"/>
    </source>
</evidence>
<keyword evidence="4 10" id="KW-0699">rRNA-binding</keyword>
<evidence type="ECO:0000256" key="10">
    <source>
        <dbReference type="HAMAP-Rule" id="MF_01820"/>
    </source>
</evidence>
<keyword evidence="15" id="KW-1185">Reference proteome</keyword>
<feature type="binding site" evidence="10">
    <location>
        <position position="287"/>
    </location>
    <ligand>
        <name>Zn(2+)</name>
        <dbReference type="ChEBI" id="CHEBI:29105"/>
    </ligand>
</feature>
<dbReference type="SUPFAM" id="SSF52540">
    <property type="entry name" value="P-loop containing nucleoside triphosphate hydrolases"/>
    <property type="match status" value="1"/>
</dbReference>
<evidence type="ECO:0000256" key="7">
    <source>
        <dbReference type="ARBA" id="ARBA00022833"/>
    </source>
</evidence>
<dbReference type="PROSITE" id="PS50936">
    <property type="entry name" value="ENGC_GTPASE"/>
    <property type="match status" value="1"/>
</dbReference>
<reference evidence="13" key="2">
    <citation type="submission" date="2019-11" db="EMBL/GenBank/DDBJ databases">
        <title>Improved Assembly of Tolypothrix boutellei genome.</title>
        <authorList>
            <person name="Sarangi A.N."/>
            <person name="Mukherjee M."/>
            <person name="Ghosh S."/>
            <person name="Singh D."/>
            <person name="Das A."/>
            <person name="Kant S."/>
            <person name="Prusty A."/>
            <person name="Tripathy S."/>
        </authorList>
    </citation>
    <scope>NUCLEOTIDE SEQUENCE</scope>
    <source>
        <strain evidence="13">VB521301</strain>
    </source>
</reference>
<dbReference type="InterPro" id="IPR027417">
    <property type="entry name" value="P-loop_NTPase"/>
</dbReference>
<dbReference type="PANTHER" id="PTHR32120:SF10">
    <property type="entry name" value="SMALL RIBOSOMAL SUBUNIT BIOGENESIS GTPASE RSGA"/>
    <property type="match status" value="1"/>
</dbReference>
<dbReference type="RefSeq" id="WP_038073044.1">
    <property type="nucleotide sequence ID" value="NZ_JHEG04000001.1"/>
</dbReference>
<dbReference type="EMBL" id="JHEG04000001">
    <property type="protein sequence ID" value="KAF3886354.1"/>
    <property type="molecule type" value="Genomic_DNA"/>
</dbReference>
<evidence type="ECO:0000256" key="4">
    <source>
        <dbReference type="ARBA" id="ARBA00022730"/>
    </source>
</evidence>
<dbReference type="InterPro" id="IPR030378">
    <property type="entry name" value="G_CP_dom"/>
</dbReference>
<evidence type="ECO:0000256" key="8">
    <source>
        <dbReference type="ARBA" id="ARBA00022884"/>
    </source>
</evidence>
<dbReference type="NCBIfam" id="TIGR00157">
    <property type="entry name" value="ribosome small subunit-dependent GTPase A"/>
    <property type="match status" value="1"/>
</dbReference>
<keyword evidence="3 10" id="KW-0479">Metal-binding</keyword>
<keyword evidence="1 10" id="KW-0963">Cytoplasm</keyword>
<evidence type="ECO:0000256" key="5">
    <source>
        <dbReference type="ARBA" id="ARBA00022741"/>
    </source>
</evidence>
<evidence type="ECO:0000259" key="11">
    <source>
        <dbReference type="PROSITE" id="PS50936"/>
    </source>
</evidence>
<keyword evidence="8 10" id="KW-0694">RNA-binding</keyword>
<comment type="function">
    <text evidence="10">One of several proteins that assist in the late maturation steps of the functional core of the 30S ribosomal subunit. Helps release RbfA from mature subunits. May play a role in the assembly of ribosomal proteins into the subunit. Circularly permuted GTPase that catalyzes slow GTP hydrolysis, GTPase activity is stimulated by the 30S ribosomal subunit.</text>
</comment>
<feature type="binding site" evidence="10">
    <location>
        <begin position="201"/>
        <end position="209"/>
    </location>
    <ligand>
        <name>GTP</name>
        <dbReference type="ChEBI" id="CHEBI:37565"/>
    </ligand>
</feature>
<organism evidence="14">
    <name type="scientific">Tolypothrix bouteillei VB521301</name>
    <dbReference type="NCBI Taxonomy" id="1479485"/>
    <lineage>
        <taxon>Bacteria</taxon>
        <taxon>Bacillati</taxon>
        <taxon>Cyanobacteriota</taxon>
        <taxon>Cyanophyceae</taxon>
        <taxon>Nostocales</taxon>
        <taxon>Tolypothrichaceae</taxon>
        <taxon>Tolypothrix</taxon>
    </lineage>
</organism>
<gene>
    <name evidence="10 13" type="primary">rsgA</name>
    <name evidence="14" type="ORF">DA73_0217600</name>
    <name evidence="13" type="ORF">DA73_0400013360</name>
</gene>
<dbReference type="STRING" id="1479485.DA73_0217600"/>
<evidence type="ECO:0000259" key="12">
    <source>
        <dbReference type="PROSITE" id="PS51721"/>
    </source>
</evidence>
<comment type="caution">
    <text evidence="14">The sequence shown here is derived from an EMBL/GenBank/DDBJ whole genome shotgun (WGS) entry which is preliminary data.</text>
</comment>
<dbReference type="OrthoDB" id="9809485at2"/>
<dbReference type="GO" id="GO:0005737">
    <property type="term" value="C:cytoplasm"/>
    <property type="evidence" value="ECO:0007669"/>
    <property type="project" value="UniProtKB-SubCell"/>
</dbReference>
<evidence type="ECO:0000256" key="1">
    <source>
        <dbReference type="ARBA" id="ARBA00022490"/>
    </source>
</evidence>
<dbReference type="GO" id="GO:0019843">
    <property type="term" value="F:rRNA binding"/>
    <property type="evidence" value="ECO:0007669"/>
    <property type="project" value="UniProtKB-KW"/>
</dbReference>
<evidence type="ECO:0000313" key="15">
    <source>
        <dbReference type="Proteomes" id="UP000029738"/>
    </source>
</evidence>
<comment type="cofactor">
    <cofactor evidence="10">
        <name>Zn(2+)</name>
        <dbReference type="ChEBI" id="CHEBI:29105"/>
    </cofactor>
    <text evidence="10">Binds 1 zinc ion per subunit.</text>
</comment>
<dbReference type="Pfam" id="PF03193">
    <property type="entry name" value="RsgA_GTPase"/>
    <property type="match status" value="1"/>
</dbReference>
<evidence type="ECO:0000256" key="3">
    <source>
        <dbReference type="ARBA" id="ARBA00022723"/>
    </source>
</evidence>
<evidence type="ECO:0000313" key="14">
    <source>
        <dbReference type="EMBL" id="KIE10380.1"/>
    </source>
</evidence>
<dbReference type="CDD" id="cd01854">
    <property type="entry name" value="YjeQ_EngC"/>
    <property type="match status" value="1"/>
</dbReference>
<dbReference type="AlphaFoldDB" id="A0A0C1RDR2"/>
<keyword evidence="2 10" id="KW-0690">Ribosome biogenesis</keyword>
<dbReference type="PANTHER" id="PTHR32120">
    <property type="entry name" value="SMALL RIBOSOMAL SUBUNIT BIOGENESIS GTPASE RSGA"/>
    <property type="match status" value="1"/>
</dbReference>
<keyword evidence="9 10" id="KW-0342">GTP-binding</keyword>
<dbReference type="EC" id="3.6.1.-" evidence="10"/>
<dbReference type="PROSITE" id="PS51721">
    <property type="entry name" value="G_CP"/>
    <property type="match status" value="1"/>
</dbReference>
<dbReference type="InterPro" id="IPR004881">
    <property type="entry name" value="Ribosome_biogen_GTPase_RsgA"/>
</dbReference>
<comment type="similarity">
    <text evidence="10">Belongs to the TRAFAC class YlqF/YawG GTPase family. RsgA subfamily.</text>
</comment>
<feature type="binding site" evidence="10">
    <location>
        <position position="289"/>
    </location>
    <ligand>
        <name>Zn(2+)</name>
        <dbReference type="ChEBI" id="CHEBI:29105"/>
    </ligand>
</feature>
<dbReference type="Gene3D" id="3.40.50.300">
    <property type="entry name" value="P-loop containing nucleotide triphosphate hydrolases"/>
    <property type="match status" value="1"/>
</dbReference>
<evidence type="ECO:0000256" key="6">
    <source>
        <dbReference type="ARBA" id="ARBA00022801"/>
    </source>
</evidence>
<proteinExistence type="inferred from homology"/>
<dbReference type="Proteomes" id="UP000029738">
    <property type="component" value="Unassembled WGS sequence"/>
</dbReference>
<feature type="domain" description="EngC GTPase" evidence="11">
    <location>
        <begin position="110"/>
        <end position="257"/>
    </location>
</feature>
<keyword evidence="7 10" id="KW-0862">Zinc</keyword>
<dbReference type="GO" id="GO:0046872">
    <property type="term" value="F:metal ion binding"/>
    <property type="evidence" value="ECO:0007669"/>
    <property type="project" value="UniProtKB-KW"/>
</dbReference>
<protein>
    <recommendedName>
        <fullName evidence="10">Small ribosomal subunit biogenesis GTPase RsgA</fullName>
        <ecNumber evidence="10">3.6.1.-</ecNumber>
    </recommendedName>
</protein>
<feature type="binding site" evidence="10">
    <location>
        <position position="282"/>
    </location>
    <ligand>
        <name>Zn(2+)</name>
        <dbReference type="ChEBI" id="CHEBI:29105"/>
    </ligand>
</feature>
<comment type="subcellular location">
    <subcellularLocation>
        <location evidence="10">Cytoplasm</location>
    </subcellularLocation>
</comment>
<dbReference type="GO" id="GO:0042274">
    <property type="term" value="P:ribosomal small subunit biogenesis"/>
    <property type="evidence" value="ECO:0007669"/>
    <property type="project" value="UniProtKB-UniRule"/>
</dbReference>
<dbReference type="HAMAP" id="MF_01820">
    <property type="entry name" value="GTPase_RsgA"/>
    <property type="match status" value="1"/>
</dbReference>
<name>A0A0C1RDR2_9CYAN</name>
<evidence type="ECO:0000313" key="13">
    <source>
        <dbReference type="EMBL" id="KAF3886354.1"/>
    </source>
</evidence>
<feature type="binding site" evidence="10">
    <location>
        <begin position="149"/>
        <end position="152"/>
    </location>
    <ligand>
        <name>GTP</name>
        <dbReference type="ChEBI" id="CHEBI:37565"/>
    </ligand>
</feature>
<dbReference type="EMBL" id="JHEG02000048">
    <property type="protein sequence ID" value="KIE10380.1"/>
    <property type="molecule type" value="Genomic_DNA"/>
</dbReference>
<dbReference type="GO" id="GO:0005525">
    <property type="term" value="F:GTP binding"/>
    <property type="evidence" value="ECO:0007669"/>
    <property type="project" value="UniProtKB-UniRule"/>
</dbReference>
<dbReference type="Gene3D" id="1.10.40.50">
    <property type="entry name" value="Probable gtpase engc, domain 3"/>
    <property type="match status" value="1"/>
</dbReference>
<accession>A0A0C1RDR2</accession>
<feature type="domain" description="CP-type G" evidence="12">
    <location>
        <begin position="102"/>
        <end position="259"/>
    </location>
</feature>
<comment type="subunit">
    <text evidence="10">Monomer. Associates with 30S ribosomal subunit, binds 16S rRNA.</text>
</comment>
<feature type="binding site" evidence="10">
    <location>
        <position position="295"/>
    </location>
    <ligand>
        <name>Zn(2+)</name>
        <dbReference type="ChEBI" id="CHEBI:29105"/>
    </ligand>
</feature>
<dbReference type="InterPro" id="IPR010914">
    <property type="entry name" value="RsgA_GTPase_dom"/>
</dbReference>
<evidence type="ECO:0000256" key="9">
    <source>
        <dbReference type="ARBA" id="ARBA00023134"/>
    </source>
</evidence>